<organism evidence="3 4">
    <name type="scientific">Acropora cervicornis</name>
    <name type="common">Staghorn coral</name>
    <dbReference type="NCBI Taxonomy" id="6130"/>
    <lineage>
        <taxon>Eukaryota</taxon>
        <taxon>Metazoa</taxon>
        <taxon>Cnidaria</taxon>
        <taxon>Anthozoa</taxon>
        <taxon>Hexacorallia</taxon>
        <taxon>Scleractinia</taxon>
        <taxon>Astrocoeniina</taxon>
        <taxon>Acroporidae</taxon>
        <taxon>Acropora</taxon>
    </lineage>
</organism>
<evidence type="ECO:0000259" key="1">
    <source>
        <dbReference type="PROSITE" id="PS50878"/>
    </source>
</evidence>
<dbReference type="InterPro" id="IPR050951">
    <property type="entry name" value="Retrovirus_Pol_polyprotein"/>
</dbReference>
<proteinExistence type="predicted"/>
<dbReference type="PANTHER" id="PTHR37984:SF11">
    <property type="entry name" value="INTEGRASE CATALYTIC DOMAIN-CONTAINING PROTEIN"/>
    <property type="match status" value="1"/>
</dbReference>
<dbReference type="PANTHER" id="PTHR37984">
    <property type="entry name" value="PROTEIN CBG26694"/>
    <property type="match status" value="1"/>
</dbReference>
<dbReference type="InterPro" id="IPR001584">
    <property type="entry name" value="Integrase_cat-core"/>
</dbReference>
<dbReference type="Gene3D" id="3.30.70.270">
    <property type="match status" value="2"/>
</dbReference>
<dbReference type="PROSITE" id="PS50878">
    <property type="entry name" value="RT_POL"/>
    <property type="match status" value="1"/>
</dbReference>
<dbReference type="InterPro" id="IPR000477">
    <property type="entry name" value="RT_dom"/>
</dbReference>
<dbReference type="CDD" id="cd09274">
    <property type="entry name" value="RNase_HI_RT_Ty3"/>
    <property type="match status" value="1"/>
</dbReference>
<dbReference type="Pfam" id="PF17919">
    <property type="entry name" value="RT_RNaseH_2"/>
    <property type="match status" value="1"/>
</dbReference>
<dbReference type="InterPro" id="IPR041577">
    <property type="entry name" value="RT_RNaseH_2"/>
</dbReference>
<dbReference type="InterPro" id="IPR012337">
    <property type="entry name" value="RNaseH-like_sf"/>
</dbReference>
<name>A0AAD9PU36_ACRCE</name>
<feature type="domain" description="Integrase catalytic" evidence="2">
    <location>
        <begin position="409"/>
        <end position="562"/>
    </location>
</feature>
<dbReference type="InterPro" id="IPR043502">
    <property type="entry name" value="DNA/RNA_pol_sf"/>
</dbReference>
<dbReference type="InterPro" id="IPR041588">
    <property type="entry name" value="Integrase_H2C2"/>
</dbReference>
<dbReference type="Gene3D" id="1.10.340.70">
    <property type="match status" value="1"/>
</dbReference>
<dbReference type="Pfam" id="PF17921">
    <property type="entry name" value="Integrase_H2C2"/>
    <property type="match status" value="1"/>
</dbReference>
<dbReference type="FunFam" id="3.30.70.270:FF:000026">
    <property type="entry name" value="Transposon Ty3-G Gag-Pol polyprotein"/>
    <property type="match status" value="1"/>
</dbReference>
<dbReference type="FunFam" id="1.10.340.70:FF:000003">
    <property type="entry name" value="Protein CBG25708"/>
    <property type="match status" value="1"/>
</dbReference>
<dbReference type="InterPro" id="IPR036397">
    <property type="entry name" value="RNaseH_sf"/>
</dbReference>
<reference evidence="3" key="2">
    <citation type="journal article" date="2023" name="Science">
        <title>Genomic signatures of disease resistance in endangered staghorn corals.</title>
        <authorList>
            <person name="Vollmer S.V."/>
            <person name="Selwyn J.D."/>
            <person name="Despard B.A."/>
            <person name="Roesel C.L."/>
        </authorList>
    </citation>
    <scope>NUCLEOTIDE SEQUENCE</scope>
    <source>
        <strain evidence="3">K2</strain>
    </source>
</reference>
<dbReference type="EMBL" id="JARQWQ010000131">
    <property type="protein sequence ID" value="KAK2549105.1"/>
    <property type="molecule type" value="Genomic_DNA"/>
</dbReference>
<feature type="domain" description="Reverse transcriptase" evidence="1">
    <location>
        <begin position="1"/>
        <end position="70"/>
    </location>
</feature>
<dbReference type="FunFam" id="3.30.420.10:FF:000063">
    <property type="entry name" value="Retrovirus-related Pol polyprotein from transposon 297-like Protein"/>
    <property type="match status" value="1"/>
</dbReference>
<dbReference type="SUPFAM" id="SSF56672">
    <property type="entry name" value="DNA/RNA polymerases"/>
    <property type="match status" value="1"/>
</dbReference>
<gene>
    <name evidence="3" type="ORF">P5673_030477</name>
</gene>
<comment type="caution">
    <text evidence="3">The sequence shown here is derived from an EMBL/GenBank/DDBJ whole genome shotgun (WGS) entry which is preliminary data.</text>
</comment>
<accession>A0AAD9PU36</accession>
<keyword evidence="4" id="KW-1185">Reference proteome</keyword>
<evidence type="ECO:0000313" key="3">
    <source>
        <dbReference type="EMBL" id="KAK2549105.1"/>
    </source>
</evidence>
<dbReference type="Gene3D" id="3.30.420.10">
    <property type="entry name" value="Ribonuclease H-like superfamily/Ribonuclease H"/>
    <property type="match status" value="1"/>
</dbReference>
<dbReference type="AlphaFoldDB" id="A0AAD9PU36"/>
<dbReference type="SUPFAM" id="SSF53098">
    <property type="entry name" value="Ribonuclease H-like"/>
    <property type="match status" value="1"/>
</dbReference>
<dbReference type="InterPro" id="IPR043128">
    <property type="entry name" value="Rev_trsase/Diguanyl_cyclase"/>
</dbReference>
<sequence length="716" mass="80739">MYQYVIQRTLQGIPGVRNISDDIIVFGSDQGSHDRSQELTLSRLENTGLTLNREKCVFRVPELVFFGFKISVNGIAPDDKKIDAVRNARPPQNAAEVRSFLGLVNYCARFILNFATLAEPLRKLTRSDAEWAWGDAQQDAFRRLKVLLTSDCVVAHYNQAAETELKVDASPRSADSVRPVAYASRTLTDVERHYSQTEKEALAVVWAYHKPLELIYSPKSKLPPEIERWALRLQPYTFKVVHMAGKTNPADVLSRLPLENQPFRERNIAEEYINYVTVNAVPKALTLKQTACATETHLILQQVQRCLGGSEWPDTPELNPYKCVKDELCMSNGIVVRGSRIVMPRILLQATLSNAHEGHKGIVRTKQMVREKVWWPGIAQQVETMVKTCLPCQSVAGKSTAEPLRPAMMPDRPWQDVHIDLCGPFPSGESLLVCEDACTRWPEVAILRSTTSAAIIGCRRNIFAVHGLPEKVMTDNGANLASEEFENFLETQGIQYRKVTPYWPQANAEVERFNRTIEKAMRTAHVEGRDWRTDMFTFLLNYRATPHAMTGASLAFLHLGREIPSKVPQVETLLSGAVSAALQSAKVKDQQAKQRMKAYVDTRNRASASDIASGDKVLLKQVRQNKLSTLYDPHPFTVLERNGASLILQRGDGRMFMRNVSHVHKLHKDSRIQDEDNCVMDVDLPQAVNPPRAEEQDVKRSARVTCAPTYLKNYQL</sequence>
<protein>
    <submittedName>
        <fullName evidence="3">Transposon Tf2-6 polyprotein</fullName>
    </submittedName>
</protein>
<dbReference type="GO" id="GO:0003676">
    <property type="term" value="F:nucleic acid binding"/>
    <property type="evidence" value="ECO:0007669"/>
    <property type="project" value="InterPro"/>
</dbReference>
<dbReference type="GO" id="GO:0015074">
    <property type="term" value="P:DNA integration"/>
    <property type="evidence" value="ECO:0007669"/>
    <property type="project" value="InterPro"/>
</dbReference>
<reference evidence="3" key="1">
    <citation type="journal article" date="2023" name="G3 (Bethesda)">
        <title>Whole genome assembly and annotation of the endangered Caribbean coral Acropora cervicornis.</title>
        <authorList>
            <person name="Selwyn J.D."/>
            <person name="Vollmer S.V."/>
        </authorList>
    </citation>
    <scope>NUCLEOTIDE SEQUENCE</scope>
    <source>
        <strain evidence="3">K2</strain>
    </source>
</reference>
<evidence type="ECO:0000313" key="4">
    <source>
        <dbReference type="Proteomes" id="UP001249851"/>
    </source>
</evidence>
<dbReference type="Proteomes" id="UP001249851">
    <property type="component" value="Unassembled WGS sequence"/>
</dbReference>
<evidence type="ECO:0000259" key="2">
    <source>
        <dbReference type="PROSITE" id="PS50994"/>
    </source>
</evidence>
<dbReference type="PROSITE" id="PS50994">
    <property type="entry name" value="INTEGRASE"/>
    <property type="match status" value="1"/>
</dbReference>